<evidence type="ECO:0000256" key="9">
    <source>
        <dbReference type="ARBA" id="ARBA00023328"/>
    </source>
</evidence>
<dbReference type="PANTHER" id="PTHR14527:SF2">
    <property type="entry name" value="PROTEIN MIS12 HOMOLOG"/>
    <property type="match status" value="1"/>
</dbReference>
<comment type="similarity">
    <text evidence="2">Belongs to the mis12 family.</text>
</comment>
<keyword evidence="3" id="KW-0158">Chromosome</keyword>
<sequence>MEGSESEAVFDSYNLNPQLFINEVLNIVDDLVDDAFDFCHQQASALVGGDAGTDRSEELLRGISSLRHIAQTTMNKRLGVWERYCLVHCFSVPDGFSSEKANSSGDGLLLQDGLDDADLDAQLASLREKLAVVGHESAALQGEVSAMEKQSVLHNGYHASVCEVLRLLEGSSVHNLFQEIEESASELYRELGILHKEGIPRGTLKSAGGQNGGRWLNAQELKNAADLLKPLLKP</sequence>
<evidence type="ECO:0000256" key="2">
    <source>
        <dbReference type="ARBA" id="ARBA00008643"/>
    </source>
</evidence>
<keyword evidence="6" id="KW-0995">Kinetochore</keyword>
<keyword evidence="5" id="KW-0498">Mitosis</keyword>
<evidence type="ECO:0000256" key="3">
    <source>
        <dbReference type="ARBA" id="ARBA00022454"/>
    </source>
</evidence>
<dbReference type="EMBL" id="GDJX01010257">
    <property type="protein sequence ID" value="JAT57679.1"/>
    <property type="molecule type" value="Transcribed_RNA"/>
</dbReference>
<evidence type="ECO:0000256" key="8">
    <source>
        <dbReference type="ARBA" id="ARBA00023306"/>
    </source>
</evidence>
<keyword evidence="9" id="KW-0137">Centromere</keyword>
<evidence type="ECO:0000256" key="1">
    <source>
        <dbReference type="ARBA" id="ARBA00004629"/>
    </source>
</evidence>
<dbReference type="GO" id="GO:0051382">
    <property type="term" value="P:kinetochore assembly"/>
    <property type="evidence" value="ECO:0007669"/>
    <property type="project" value="TreeGrafter"/>
</dbReference>
<proteinExistence type="inferred from homology"/>
<protein>
    <submittedName>
        <fullName evidence="10">Zinc finger MYND domain-containing protein 10</fullName>
    </submittedName>
</protein>
<reference evidence="10" key="1">
    <citation type="submission" date="2015-07" db="EMBL/GenBank/DDBJ databases">
        <title>Transcriptome Assembly of Anthurium amnicola.</title>
        <authorList>
            <person name="Suzuki J."/>
        </authorList>
    </citation>
    <scope>NUCLEOTIDE SEQUENCE</scope>
</reference>
<keyword evidence="8" id="KW-0131">Cell cycle</keyword>
<organism evidence="10">
    <name type="scientific">Anthurium amnicola</name>
    <dbReference type="NCBI Taxonomy" id="1678845"/>
    <lineage>
        <taxon>Eukaryota</taxon>
        <taxon>Viridiplantae</taxon>
        <taxon>Streptophyta</taxon>
        <taxon>Embryophyta</taxon>
        <taxon>Tracheophyta</taxon>
        <taxon>Spermatophyta</taxon>
        <taxon>Magnoliopsida</taxon>
        <taxon>Liliopsida</taxon>
        <taxon>Araceae</taxon>
        <taxon>Pothoideae</taxon>
        <taxon>Potheae</taxon>
        <taxon>Anthurium</taxon>
    </lineage>
</organism>
<dbReference type="PANTHER" id="PTHR14527">
    <property type="entry name" value="PROTEIN MIS12 HOMOLOG"/>
    <property type="match status" value="1"/>
</dbReference>
<dbReference type="AlphaFoldDB" id="A0A1D1YST3"/>
<keyword evidence="7" id="KW-0175">Coiled coil</keyword>
<evidence type="ECO:0000256" key="7">
    <source>
        <dbReference type="ARBA" id="ARBA00023054"/>
    </source>
</evidence>
<evidence type="ECO:0000256" key="5">
    <source>
        <dbReference type="ARBA" id="ARBA00022776"/>
    </source>
</evidence>
<dbReference type="GO" id="GO:0000444">
    <property type="term" value="C:MIS12/MIND type complex"/>
    <property type="evidence" value="ECO:0007669"/>
    <property type="project" value="TreeGrafter"/>
</dbReference>
<dbReference type="InterPro" id="IPR008685">
    <property type="entry name" value="Centromere_Mis12"/>
</dbReference>
<dbReference type="Pfam" id="PF05859">
    <property type="entry name" value="Mis12"/>
    <property type="match status" value="1"/>
</dbReference>
<gene>
    <name evidence="10" type="primary">Zmynd10_0</name>
    <name evidence="10" type="ORF">g.36947</name>
</gene>
<dbReference type="GO" id="GO:0051301">
    <property type="term" value="P:cell division"/>
    <property type="evidence" value="ECO:0007669"/>
    <property type="project" value="UniProtKB-KW"/>
</dbReference>
<evidence type="ECO:0000256" key="6">
    <source>
        <dbReference type="ARBA" id="ARBA00022838"/>
    </source>
</evidence>
<evidence type="ECO:0000313" key="10">
    <source>
        <dbReference type="EMBL" id="JAT57679.1"/>
    </source>
</evidence>
<evidence type="ECO:0000256" key="4">
    <source>
        <dbReference type="ARBA" id="ARBA00022618"/>
    </source>
</evidence>
<name>A0A1D1YST3_9ARAE</name>
<dbReference type="GO" id="GO:0000070">
    <property type="term" value="P:mitotic sister chromatid segregation"/>
    <property type="evidence" value="ECO:0007669"/>
    <property type="project" value="TreeGrafter"/>
</dbReference>
<comment type="subcellular location">
    <subcellularLocation>
        <location evidence="1">Chromosome</location>
        <location evidence="1">Centromere</location>
        <location evidence="1">Kinetochore</location>
    </subcellularLocation>
</comment>
<keyword evidence="4" id="KW-0132">Cell division</keyword>
<dbReference type="GO" id="GO:0005634">
    <property type="term" value="C:nucleus"/>
    <property type="evidence" value="ECO:0007669"/>
    <property type="project" value="InterPro"/>
</dbReference>
<accession>A0A1D1YST3</accession>